<gene>
    <name evidence="1" type="ORF">CVT63_00615</name>
</gene>
<sequence length="337" mass="37871">MHFDLRFWEELLTPGEIVEKALPFLTEFSASVAVAMHPASLTRKNANAFKKLKEAGIEFAFWPLMEKERGYWPCERNISTYAELVRNQLEWAERNGILPDMVAVDLEMSLLQVQKIMSATSPVKKLRVALSQVWDNLDRERYYKARGRLSELNDEIQDRGIRTLAAVLPWVGLELEWDVELIQDMVETPVAGISWDVISPTVYVSMIAAMSGGTITRRDANWLVYENCGMLRSKYGGRAGISLGVTGVGVLEDEPTFDSPVDLAVGLEAALAAGVRDISIFSLEGIISRPDPREWFEAIKAATPRVPERSRKIAGGLTAARCVYPHVARLVDWYRRV</sequence>
<dbReference type="Proteomes" id="UP000233654">
    <property type="component" value="Unassembled WGS sequence"/>
</dbReference>
<reference evidence="1 2" key="1">
    <citation type="journal article" date="2017" name="ISME J.">
        <title>Potential for microbial H2 and metal transformations associated with novel bacteria and archaea in deep terrestrial subsurface sediments.</title>
        <authorList>
            <person name="Hernsdorf A.W."/>
            <person name="Amano Y."/>
            <person name="Miyakawa K."/>
            <person name="Ise K."/>
            <person name="Suzuki Y."/>
            <person name="Anantharaman K."/>
            <person name="Probst A."/>
            <person name="Burstein D."/>
            <person name="Thomas B.C."/>
            <person name="Banfield J.F."/>
        </authorList>
    </citation>
    <scope>NUCLEOTIDE SEQUENCE [LARGE SCALE GENOMIC DNA]</scope>
    <source>
        <strain evidence="1">HGW-Actinobacteria-3</strain>
    </source>
</reference>
<comment type="caution">
    <text evidence="1">The sequence shown here is derived from an EMBL/GenBank/DDBJ whole genome shotgun (WGS) entry which is preliminary data.</text>
</comment>
<evidence type="ECO:0000313" key="1">
    <source>
        <dbReference type="EMBL" id="PKQ28808.1"/>
    </source>
</evidence>
<name>A0A2N3G857_9ACTN</name>
<dbReference type="AlphaFoldDB" id="A0A2N3G857"/>
<proteinExistence type="predicted"/>
<accession>A0A2N3G857</accession>
<protein>
    <submittedName>
        <fullName evidence="1">Uncharacterized protein</fullName>
    </submittedName>
</protein>
<dbReference type="EMBL" id="PHEX01000004">
    <property type="protein sequence ID" value="PKQ28808.1"/>
    <property type="molecule type" value="Genomic_DNA"/>
</dbReference>
<organism evidence="1 2">
    <name type="scientific">Candidatus Anoxymicrobium japonicum</name>
    <dbReference type="NCBI Taxonomy" id="2013648"/>
    <lineage>
        <taxon>Bacteria</taxon>
        <taxon>Bacillati</taxon>
        <taxon>Actinomycetota</taxon>
        <taxon>Candidatus Geothermincolia</taxon>
        <taxon>Candidatus Geothermincolales</taxon>
        <taxon>Candidatus Anoxymicrobiaceae</taxon>
        <taxon>Candidatus Anoxymicrobium</taxon>
    </lineage>
</organism>
<evidence type="ECO:0000313" key="2">
    <source>
        <dbReference type="Proteomes" id="UP000233654"/>
    </source>
</evidence>